<dbReference type="EMBL" id="QXGA01000470">
    <property type="protein sequence ID" value="KAE9145442.1"/>
    <property type="molecule type" value="Genomic_DNA"/>
</dbReference>
<sequence>MAFAFCGRLCRRCVSTAVASCVVLWRAGAPGRGPARTSWFAAGGGCATAASRRATSMHARRSRSARY</sequence>
<name>A0A6A3U2B1_9STRA</name>
<dbReference type="Proteomes" id="UP000440732">
    <property type="component" value="Unassembled WGS sequence"/>
</dbReference>
<accession>A0A6A3U2B1</accession>
<organism evidence="2 5">
    <name type="scientific">Phytophthora fragariae</name>
    <dbReference type="NCBI Taxonomy" id="53985"/>
    <lineage>
        <taxon>Eukaryota</taxon>
        <taxon>Sar</taxon>
        <taxon>Stramenopiles</taxon>
        <taxon>Oomycota</taxon>
        <taxon>Peronosporomycetes</taxon>
        <taxon>Peronosporales</taxon>
        <taxon>Peronosporaceae</taxon>
        <taxon>Phytophthora</taxon>
    </lineage>
</organism>
<evidence type="ECO:0000313" key="2">
    <source>
        <dbReference type="EMBL" id="KAE9145442.1"/>
    </source>
</evidence>
<feature type="signal peptide" evidence="1">
    <location>
        <begin position="1"/>
        <end position="19"/>
    </location>
</feature>
<proteinExistence type="predicted"/>
<dbReference type="EMBL" id="QXGE01000334">
    <property type="protein sequence ID" value="KAE9315638.1"/>
    <property type="molecule type" value="Genomic_DNA"/>
</dbReference>
<evidence type="ECO:0000256" key="1">
    <source>
        <dbReference type="SAM" id="SignalP"/>
    </source>
</evidence>
<reference evidence="4 5" key="1">
    <citation type="submission" date="2018-08" db="EMBL/GenBank/DDBJ databases">
        <title>Genomic investigation of the strawberry pathogen Phytophthora fragariae indicates pathogenicity is determined by transcriptional variation in three key races.</title>
        <authorList>
            <person name="Adams T.M."/>
            <person name="Armitage A.D."/>
            <person name="Sobczyk M.K."/>
            <person name="Bates H.J."/>
            <person name="Dunwell J.M."/>
            <person name="Nellist C.F."/>
            <person name="Harrison R.J."/>
        </authorList>
    </citation>
    <scope>NUCLEOTIDE SEQUENCE [LARGE SCALE GENOMIC DNA]</scope>
    <source>
        <strain evidence="3 4">A4</strain>
        <strain evidence="2 5">NOV-5</strain>
    </source>
</reference>
<gene>
    <name evidence="3" type="ORF">PF001_g7715</name>
    <name evidence="2" type="ORF">PF006_g9702</name>
</gene>
<evidence type="ECO:0000313" key="3">
    <source>
        <dbReference type="EMBL" id="KAE9315638.1"/>
    </source>
</evidence>
<evidence type="ECO:0008006" key="6">
    <source>
        <dbReference type="Google" id="ProtNLM"/>
    </source>
</evidence>
<dbReference type="AlphaFoldDB" id="A0A6A3U2B1"/>
<protein>
    <recommendedName>
        <fullName evidence="6">Secreted protein</fullName>
    </recommendedName>
</protein>
<comment type="caution">
    <text evidence="2">The sequence shown here is derived from an EMBL/GenBank/DDBJ whole genome shotgun (WGS) entry which is preliminary data.</text>
</comment>
<feature type="chain" id="PRO_5036166231" description="Secreted protein" evidence="1">
    <location>
        <begin position="20"/>
        <end position="67"/>
    </location>
</feature>
<dbReference type="Proteomes" id="UP000437068">
    <property type="component" value="Unassembled WGS sequence"/>
</dbReference>
<evidence type="ECO:0000313" key="4">
    <source>
        <dbReference type="Proteomes" id="UP000437068"/>
    </source>
</evidence>
<evidence type="ECO:0000313" key="5">
    <source>
        <dbReference type="Proteomes" id="UP000440732"/>
    </source>
</evidence>
<keyword evidence="1" id="KW-0732">Signal</keyword>